<protein>
    <submittedName>
        <fullName evidence="1">Uncharacterized protein</fullName>
    </submittedName>
</protein>
<reference evidence="1 2" key="1">
    <citation type="journal article" date="2012" name="J. Bacteriol.">
        <title>Genome sequences for six rhodanobacter strains, isolated from soils and the terrestrial subsurface, with variable denitrification capabilities.</title>
        <authorList>
            <person name="Kostka J.E."/>
            <person name="Green S.J."/>
            <person name="Rishishwar L."/>
            <person name="Prakash O."/>
            <person name="Katz L.S."/>
            <person name="Marino-Ramirez L."/>
            <person name="Jordan I.K."/>
            <person name="Munk C."/>
            <person name="Ivanova N."/>
            <person name="Mikhailova N."/>
            <person name="Watson D.B."/>
            <person name="Brown S.D."/>
            <person name="Palumbo A.V."/>
            <person name="Brooks S.C."/>
        </authorList>
    </citation>
    <scope>NUCLEOTIDE SEQUENCE [LARGE SCALE GENOMIC DNA]</scope>
    <source>
        <strain evidence="1 2">B39</strain>
    </source>
</reference>
<dbReference type="OrthoDB" id="9816400at2"/>
<accession>I4VZP5</accession>
<feature type="non-terminal residue" evidence="1">
    <location>
        <position position="1"/>
    </location>
</feature>
<evidence type="ECO:0000313" key="1">
    <source>
        <dbReference type="EMBL" id="EIL92686.1"/>
    </source>
</evidence>
<dbReference type="AlphaFoldDB" id="I4VZP5"/>
<dbReference type="Proteomes" id="UP000003226">
    <property type="component" value="Unassembled WGS sequence"/>
</dbReference>
<dbReference type="RefSeq" id="WP_007808151.1">
    <property type="nucleotide sequence ID" value="NZ_AJXT01000031.1"/>
</dbReference>
<name>I4VZP5_9GAMM</name>
<evidence type="ECO:0000313" key="2">
    <source>
        <dbReference type="Proteomes" id="UP000003226"/>
    </source>
</evidence>
<keyword evidence="2" id="KW-1185">Reference proteome</keyword>
<proteinExistence type="predicted"/>
<organism evidence="1 2">
    <name type="scientific">Rhodanobacter spathiphylli B39</name>
    <dbReference type="NCBI Taxonomy" id="1163407"/>
    <lineage>
        <taxon>Bacteria</taxon>
        <taxon>Pseudomonadati</taxon>
        <taxon>Pseudomonadota</taxon>
        <taxon>Gammaproteobacteria</taxon>
        <taxon>Lysobacterales</taxon>
        <taxon>Rhodanobacteraceae</taxon>
        <taxon>Rhodanobacter</taxon>
    </lineage>
</organism>
<comment type="caution">
    <text evidence="1">The sequence shown here is derived from an EMBL/GenBank/DDBJ whole genome shotgun (WGS) entry which is preliminary data.</text>
</comment>
<dbReference type="eggNOG" id="COG1372">
    <property type="taxonomic scope" value="Bacteria"/>
</dbReference>
<dbReference type="EMBL" id="AJXT01000031">
    <property type="protein sequence ID" value="EIL92686.1"/>
    <property type="molecule type" value="Genomic_DNA"/>
</dbReference>
<gene>
    <name evidence="1" type="ORF">UU7_10685</name>
</gene>
<sequence length="202" mass="21562">DICMGNMQCESNEGGGGDPYAGHFYVQDQEAGAIQEGETQDQQAIAAAAPYVYGAASMIPGLSLVQCVAEGCSGTDWALATIAVIPVEGEAATAAKALEKTADLAKGAAAAERGLWKITQEGTERVVRSDRFGKIYKSESDGLWWARDTAGHGGSEWKVFRESSKGLEWYRDADKYGDFIVGKHKGDVGKFIPWKELAGSAF</sequence>